<proteinExistence type="predicted"/>
<accession>A0ABW1ZG58</accession>
<protein>
    <recommendedName>
        <fullName evidence="3">HK97 gp10 family phage protein</fullName>
    </recommendedName>
</protein>
<evidence type="ECO:0000313" key="2">
    <source>
        <dbReference type="Proteomes" id="UP001596317"/>
    </source>
</evidence>
<reference evidence="2" key="1">
    <citation type="journal article" date="2019" name="Int. J. Syst. Evol. Microbiol.">
        <title>The Global Catalogue of Microorganisms (GCM) 10K type strain sequencing project: providing services to taxonomists for standard genome sequencing and annotation.</title>
        <authorList>
            <consortium name="The Broad Institute Genomics Platform"/>
            <consortium name="The Broad Institute Genome Sequencing Center for Infectious Disease"/>
            <person name="Wu L."/>
            <person name="Ma J."/>
        </authorList>
    </citation>
    <scope>NUCLEOTIDE SEQUENCE [LARGE SCALE GENOMIC DNA]</scope>
    <source>
        <strain evidence="2">CCUG 63830</strain>
    </source>
</reference>
<organism evidence="1 2">
    <name type="scientific">Deinococcus multiflagellatus</name>
    <dbReference type="NCBI Taxonomy" id="1656887"/>
    <lineage>
        <taxon>Bacteria</taxon>
        <taxon>Thermotogati</taxon>
        <taxon>Deinococcota</taxon>
        <taxon>Deinococci</taxon>
        <taxon>Deinococcales</taxon>
        <taxon>Deinococcaceae</taxon>
        <taxon>Deinococcus</taxon>
    </lineage>
</organism>
<name>A0ABW1ZG58_9DEIO</name>
<dbReference type="EMBL" id="JBHSWB010000001">
    <property type="protein sequence ID" value="MFC6659369.1"/>
    <property type="molecule type" value="Genomic_DNA"/>
</dbReference>
<gene>
    <name evidence="1" type="ORF">ACFP90_02525</name>
</gene>
<keyword evidence="2" id="KW-1185">Reference proteome</keyword>
<sequence length="148" mass="16582">MIVIRTDAKLPRTLQRLEGAPLEATRTAMNTARDFLREEARRNVSKGGSRGLNVRSGALHRSIRTYMRPTPHGAQLSLGSLFYGLVHNKGMTITAKAAPMLKYYIPGVGWRQSKSVTLPRKPWADDAAKALQERFPGMLRQALRQRLS</sequence>
<evidence type="ECO:0000313" key="1">
    <source>
        <dbReference type="EMBL" id="MFC6659369.1"/>
    </source>
</evidence>
<dbReference type="RefSeq" id="WP_224604407.1">
    <property type="nucleotide sequence ID" value="NZ_JAIQXV010000001.1"/>
</dbReference>
<evidence type="ECO:0008006" key="3">
    <source>
        <dbReference type="Google" id="ProtNLM"/>
    </source>
</evidence>
<dbReference type="Proteomes" id="UP001596317">
    <property type="component" value="Unassembled WGS sequence"/>
</dbReference>
<comment type="caution">
    <text evidence="1">The sequence shown here is derived from an EMBL/GenBank/DDBJ whole genome shotgun (WGS) entry which is preliminary data.</text>
</comment>